<sequence>MLVFDGRIGTEKHQTIYRISTTRSRSEPFAAPCMMHGASSDKVAVAAKSAHYLINPRSCSAGVSIGGEGSLLSFMEVASFPRARSHHSYITVRSSNFWRGQV</sequence>
<gene>
    <name evidence="1" type="ORF">Cob_v004863</name>
</gene>
<proteinExistence type="predicted"/>
<name>A0A484FVD9_COLOR</name>
<dbReference type="EMBL" id="AMCV02000011">
    <property type="protein sequence ID" value="TDZ21853.1"/>
    <property type="molecule type" value="Genomic_DNA"/>
</dbReference>
<dbReference type="Proteomes" id="UP000014480">
    <property type="component" value="Unassembled WGS sequence"/>
</dbReference>
<keyword evidence="2" id="KW-1185">Reference proteome</keyword>
<protein>
    <submittedName>
        <fullName evidence="1">Uncharacterized protein</fullName>
    </submittedName>
</protein>
<evidence type="ECO:0000313" key="2">
    <source>
        <dbReference type="Proteomes" id="UP000014480"/>
    </source>
</evidence>
<evidence type="ECO:0000313" key="1">
    <source>
        <dbReference type="EMBL" id="TDZ21853.1"/>
    </source>
</evidence>
<dbReference type="AlphaFoldDB" id="A0A484FVD9"/>
<reference evidence="2" key="1">
    <citation type="journal article" date="2013" name="New Phytol.">
        <title>Comparative genomic and transcriptomic analyses reveal the hemibiotrophic stage shift of Colletotrichum fungi.</title>
        <authorList>
            <person name="Gan P."/>
            <person name="Ikeda K."/>
            <person name="Irieda H."/>
            <person name="Narusaka M."/>
            <person name="O'Connell R.J."/>
            <person name="Narusaka Y."/>
            <person name="Takano Y."/>
            <person name="Kubo Y."/>
            <person name="Shirasu K."/>
        </authorList>
    </citation>
    <scope>NUCLEOTIDE SEQUENCE [LARGE SCALE GENOMIC DNA]</scope>
    <source>
        <strain evidence="2">104-T / ATCC 96160 / CBS 514.97 / LARS 414 / MAFF 240422</strain>
    </source>
</reference>
<comment type="caution">
    <text evidence="1">The sequence shown here is derived from an EMBL/GenBank/DDBJ whole genome shotgun (WGS) entry which is preliminary data.</text>
</comment>
<accession>A0A484FVD9</accession>
<reference evidence="2" key="2">
    <citation type="journal article" date="2019" name="Mol. Plant Microbe Interact.">
        <title>Genome sequence resources for four phytopathogenic fungi from the Colletotrichum orbiculare species complex.</title>
        <authorList>
            <person name="Gan P."/>
            <person name="Tsushima A."/>
            <person name="Narusaka M."/>
            <person name="Narusaka Y."/>
            <person name="Takano Y."/>
            <person name="Kubo Y."/>
            <person name="Shirasu K."/>
        </authorList>
    </citation>
    <scope>GENOME REANNOTATION</scope>
    <source>
        <strain evidence="2">104-T / ATCC 96160 / CBS 514.97 / LARS 414 / MAFF 240422</strain>
    </source>
</reference>
<organism evidence="1 2">
    <name type="scientific">Colletotrichum orbiculare (strain 104-T / ATCC 96160 / CBS 514.97 / LARS 414 / MAFF 240422)</name>
    <name type="common">Cucumber anthracnose fungus</name>
    <name type="synonym">Colletotrichum lagenarium</name>
    <dbReference type="NCBI Taxonomy" id="1213857"/>
    <lineage>
        <taxon>Eukaryota</taxon>
        <taxon>Fungi</taxon>
        <taxon>Dikarya</taxon>
        <taxon>Ascomycota</taxon>
        <taxon>Pezizomycotina</taxon>
        <taxon>Sordariomycetes</taxon>
        <taxon>Hypocreomycetidae</taxon>
        <taxon>Glomerellales</taxon>
        <taxon>Glomerellaceae</taxon>
        <taxon>Colletotrichum</taxon>
        <taxon>Colletotrichum orbiculare species complex</taxon>
    </lineage>
</organism>